<keyword evidence="6 10" id="KW-0812">Transmembrane</keyword>
<dbReference type="InterPro" id="IPR005599">
    <property type="entry name" value="GPI_mannosylTrfase"/>
</dbReference>
<evidence type="ECO:0000256" key="5">
    <source>
        <dbReference type="ARBA" id="ARBA00022679"/>
    </source>
</evidence>
<feature type="transmembrane region" description="Helical" evidence="10">
    <location>
        <begin position="139"/>
        <end position="157"/>
    </location>
</feature>
<keyword evidence="5" id="KW-0808">Transferase</keyword>
<dbReference type="Proteomes" id="UP000037122">
    <property type="component" value="Unassembled WGS sequence"/>
</dbReference>
<dbReference type="VEuPathDB" id="FungiDB:B9J08_004226"/>
<feature type="transmembrane region" description="Helical" evidence="10">
    <location>
        <begin position="383"/>
        <end position="402"/>
    </location>
</feature>
<gene>
    <name evidence="11" type="ORF">QG37_04979</name>
</gene>
<dbReference type="GO" id="GO:0005789">
    <property type="term" value="C:endoplasmic reticulum membrane"/>
    <property type="evidence" value="ECO:0007669"/>
    <property type="project" value="UniProtKB-SubCell"/>
</dbReference>
<dbReference type="VEuPathDB" id="FungiDB:QG37_04979"/>
<dbReference type="PANTHER" id="PTHR22760:SF2">
    <property type="entry name" value="ALPHA-1,2-MANNOSYLTRANSFERASE ALG9"/>
    <property type="match status" value="1"/>
</dbReference>
<accession>A0A0L0NW15</accession>
<evidence type="ECO:0000313" key="11">
    <source>
        <dbReference type="EMBL" id="KND98214.1"/>
    </source>
</evidence>
<feature type="transmembrane region" description="Helical" evidence="10">
    <location>
        <begin position="231"/>
        <end position="252"/>
    </location>
</feature>
<comment type="subcellular location">
    <subcellularLocation>
        <location evidence="1 10">Endoplasmic reticulum membrane</location>
        <topology evidence="1 10">Multi-pass membrane protein</topology>
    </subcellularLocation>
</comment>
<evidence type="ECO:0000256" key="6">
    <source>
        <dbReference type="ARBA" id="ARBA00022692"/>
    </source>
</evidence>
<dbReference type="EMBL" id="LGST01000034">
    <property type="protein sequence ID" value="KND98214.1"/>
    <property type="molecule type" value="Genomic_DNA"/>
</dbReference>
<feature type="transmembrane region" description="Helical" evidence="10">
    <location>
        <begin position="325"/>
        <end position="343"/>
    </location>
</feature>
<reference evidence="12" key="1">
    <citation type="journal article" date="2015" name="BMC Genomics">
        <title>Draft genome of a commonly misdiagnosed multidrug resistant pathogen Candida auris.</title>
        <authorList>
            <person name="Chatterjee S."/>
            <person name="Alampalli S.V."/>
            <person name="Nageshan R.K."/>
            <person name="Chettiar S.T."/>
            <person name="Joshi S."/>
            <person name="Tatu U.S."/>
        </authorList>
    </citation>
    <scope>NUCLEOTIDE SEQUENCE [LARGE SCALE GENOMIC DNA]</scope>
    <source>
        <strain evidence="12">6684</strain>
    </source>
</reference>
<dbReference type="EC" id="2.4.1.-" evidence="10"/>
<feature type="transmembrane region" description="Helical" evidence="10">
    <location>
        <begin position="295"/>
        <end position="313"/>
    </location>
</feature>
<evidence type="ECO:0000256" key="10">
    <source>
        <dbReference type="RuleBase" id="RU363075"/>
    </source>
</evidence>
<dbReference type="PANTHER" id="PTHR22760">
    <property type="entry name" value="GLYCOSYLTRANSFERASE"/>
    <property type="match status" value="1"/>
</dbReference>
<name>A0A0L0NW15_CANAR</name>
<comment type="pathway">
    <text evidence="2">Protein modification; protein glycosylation.</text>
</comment>
<dbReference type="VEuPathDB" id="FungiDB:CJJ07_005151"/>
<protein>
    <recommendedName>
        <fullName evidence="10">Mannosyltransferase</fullName>
        <ecNumber evidence="10">2.4.1.-</ecNumber>
    </recommendedName>
</protein>
<keyword evidence="7 10" id="KW-0256">Endoplasmic reticulum</keyword>
<evidence type="ECO:0000313" key="12">
    <source>
        <dbReference type="Proteomes" id="UP000037122"/>
    </source>
</evidence>
<dbReference type="AlphaFoldDB" id="A0A0L0NW15"/>
<evidence type="ECO:0000256" key="8">
    <source>
        <dbReference type="ARBA" id="ARBA00022989"/>
    </source>
</evidence>
<dbReference type="VEuPathDB" id="FungiDB:CJI97_004291"/>
<feature type="transmembrane region" description="Helical" evidence="10">
    <location>
        <begin position="21"/>
        <end position="42"/>
    </location>
</feature>
<dbReference type="Pfam" id="PF03901">
    <property type="entry name" value="Glyco_transf_22"/>
    <property type="match status" value="1"/>
</dbReference>
<dbReference type="GO" id="GO:0006487">
    <property type="term" value="P:protein N-linked glycosylation"/>
    <property type="evidence" value="ECO:0007669"/>
    <property type="project" value="TreeGrafter"/>
</dbReference>
<evidence type="ECO:0000256" key="1">
    <source>
        <dbReference type="ARBA" id="ARBA00004477"/>
    </source>
</evidence>
<sequence length="586" mass="66734">MVSSKMNLKAEKEKKGALSCVDYILILLNVSMRVYCGLFMIISDCDETYNYWEPLHFLTRGFGKQTWEYSPEFSIRSYFYLIPYYLITSPLRDYVALTHHEIPPYFYFYFIRVVALSGFTSLCEIVCFKSLRYNISGDVARWFLLISSVSAGMGHASSALLPSSYAMDWVLLGTSFALYSFKGSYINGSHIKYSVLAIISYLTGGIVGWPFALALGVPFGLYTVWVHKKNLVIITLLCGVFTSVLVACIMMVDSFYYKQNYAFVPLNIVLYNIFSKNGEGPEIFGTEPFTYYLRNLLLNFNVLFIAAYIAFLPTLKVNSHKLERIICVMAPIFIWSFVFGFQAHKEERFLYPIYPLIAISAAFFFVDLFGVLSEFVSFKRPVILGKILAAFIITVILCLRIISLVENYSAPLHVAKAVSQLSDFYDQSATINVCTGREWYHFPTSFFLPKNFRLRFVKSSFDGLLPGDFREGVPIQHATSCIPIGMNAKNQFSSDKVVEFEACDLLIDNSIKSNTAVGDPDVWVDDNNLRPEFEIHYSTRMINSAAINGGIGRIIHIPRPFQRLVPTSLEYMNLCVLKIKDDKQKR</sequence>
<dbReference type="GO" id="GO:0000026">
    <property type="term" value="F:alpha-1,2-mannosyltransferase activity"/>
    <property type="evidence" value="ECO:0007669"/>
    <property type="project" value="TreeGrafter"/>
</dbReference>
<organism evidence="11 12">
    <name type="scientific">Candidozyma auris</name>
    <name type="common">Yeast</name>
    <name type="synonym">Candida auris</name>
    <dbReference type="NCBI Taxonomy" id="498019"/>
    <lineage>
        <taxon>Eukaryota</taxon>
        <taxon>Fungi</taxon>
        <taxon>Dikarya</taxon>
        <taxon>Ascomycota</taxon>
        <taxon>Saccharomycotina</taxon>
        <taxon>Pichiomycetes</taxon>
        <taxon>Metschnikowiaceae</taxon>
        <taxon>Candidozyma</taxon>
    </lineage>
</organism>
<evidence type="ECO:0000256" key="4">
    <source>
        <dbReference type="ARBA" id="ARBA00022676"/>
    </source>
</evidence>
<evidence type="ECO:0000256" key="2">
    <source>
        <dbReference type="ARBA" id="ARBA00004922"/>
    </source>
</evidence>
<keyword evidence="4 10" id="KW-0328">Glycosyltransferase</keyword>
<keyword evidence="9 10" id="KW-0472">Membrane</keyword>
<evidence type="ECO:0000256" key="7">
    <source>
        <dbReference type="ARBA" id="ARBA00022824"/>
    </source>
</evidence>
<dbReference type="UniPathway" id="UPA00378"/>
<keyword evidence="8 10" id="KW-1133">Transmembrane helix</keyword>
<proteinExistence type="inferred from homology"/>
<comment type="caution">
    <text evidence="11">The sequence shown here is derived from an EMBL/GenBank/DDBJ whole genome shotgun (WGS) entry which is preliminary data.</text>
</comment>
<feature type="transmembrane region" description="Helical" evidence="10">
    <location>
        <begin position="349"/>
        <end position="371"/>
    </location>
</feature>
<feature type="transmembrane region" description="Helical" evidence="10">
    <location>
        <begin position="106"/>
        <end position="127"/>
    </location>
</feature>
<evidence type="ECO:0000256" key="3">
    <source>
        <dbReference type="ARBA" id="ARBA00007063"/>
    </source>
</evidence>
<comment type="similarity">
    <text evidence="3 10">Belongs to the glycosyltransferase 22 family.</text>
</comment>
<feature type="transmembrane region" description="Helical" evidence="10">
    <location>
        <begin position="193"/>
        <end position="219"/>
    </location>
</feature>
<evidence type="ECO:0000256" key="9">
    <source>
        <dbReference type="ARBA" id="ARBA00023136"/>
    </source>
</evidence>